<keyword evidence="7 9" id="KW-0539">Nucleus</keyword>
<dbReference type="FunFam" id="1.10.10.60:FF:000053">
    <property type="entry name" value="H6 family homeobox 2"/>
    <property type="match status" value="1"/>
</dbReference>
<dbReference type="EMBL" id="GDHF01026149">
    <property type="protein sequence ID" value="JAI26165.1"/>
    <property type="molecule type" value="Transcribed_RNA"/>
</dbReference>
<accession>A0A0K8UIJ2</accession>
<protein>
    <submittedName>
        <fullName evidence="13">Homeobox protein Hmx</fullName>
    </submittedName>
</protein>
<dbReference type="InterPro" id="IPR001356">
    <property type="entry name" value="HD"/>
</dbReference>
<evidence type="ECO:0000313" key="13">
    <source>
        <dbReference type="EMBL" id="JAI26165.1"/>
    </source>
</evidence>
<dbReference type="PRINTS" id="PR00024">
    <property type="entry name" value="HOMEOBOX"/>
</dbReference>
<dbReference type="AlphaFoldDB" id="A0A0K8UIJ2"/>
<evidence type="ECO:0000256" key="8">
    <source>
        <dbReference type="ARBA" id="ARBA00038165"/>
    </source>
</evidence>
<gene>
    <name evidence="13" type="primary">Hmx_2</name>
    <name evidence="13" type="ORF">c0_g1_i2</name>
</gene>
<keyword evidence="2" id="KW-0217">Developmental protein</keyword>
<feature type="compositionally biased region" description="Acidic residues" evidence="11">
    <location>
        <begin position="400"/>
        <end position="415"/>
    </location>
</feature>
<name>A0A0K8UIJ2_BACLA</name>
<dbReference type="Pfam" id="PF00046">
    <property type="entry name" value="Homeodomain"/>
    <property type="match status" value="1"/>
</dbReference>
<comment type="similarity">
    <text evidence="8">Belongs to the HMX homeobox family.</text>
</comment>
<dbReference type="InterPro" id="IPR051300">
    <property type="entry name" value="HMX_Homeobox_TF"/>
</dbReference>
<feature type="compositionally biased region" description="Low complexity" evidence="11">
    <location>
        <begin position="33"/>
        <end position="64"/>
    </location>
</feature>
<dbReference type="GO" id="GO:0000981">
    <property type="term" value="F:DNA-binding transcription factor activity, RNA polymerase II-specific"/>
    <property type="evidence" value="ECO:0007669"/>
    <property type="project" value="InterPro"/>
</dbReference>
<evidence type="ECO:0000256" key="1">
    <source>
        <dbReference type="ARBA" id="ARBA00004123"/>
    </source>
</evidence>
<evidence type="ECO:0000256" key="4">
    <source>
        <dbReference type="ARBA" id="ARBA00023125"/>
    </source>
</evidence>
<feature type="region of interest" description="Disordered" evidence="11">
    <location>
        <begin position="227"/>
        <end position="260"/>
    </location>
</feature>
<organism evidence="13">
    <name type="scientific">Bactrocera latifrons</name>
    <name type="common">Malaysian fruit fly</name>
    <name type="synonym">Chaetodacus latifrons</name>
    <dbReference type="NCBI Taxonomy" id="174628"/>
    <lineage>
        <taxon>Eukaryota</taxon>
        <taxon>Metazoa</taxon>
        <taxon>Ecdysozoa</taxon>
        <taxon>Arthropoda</taxon>
        <taxon>Hexapoda</taxon>
        <taxon>Insecta</taxon>
        <taxon>Pterygota</taxon>
        <taxon>Neoptera</taxon>
        <taxon>Endopterygota</taxon>
        <taxon>Diptera</taxon>
        <taxon>Brachycera</taxon>
        <taxon>Muscomorpha</taxon>
        <taxon>Tephritoidea</taxon>
        <taxon>Tephritidae</taxon>
        <taxon>Bactrocera</taxon>
        <taxon>Bactrocera</taxon>
    </lineage>
</organism>
<evidence type="ECO:0000256" key="11">
    <source>
        <dbReference type="SAM" id="MobiDB-lite"/>
    </source>
</evidence>
<sequence>MSSSEAEVDISVVSSPEPSPAGCGNGSDTPLRSASPTPSNGSTPTATSTPTTAAGTPTSSAHFHSPTATALTAVPPTVLHHHLQHHLSSLSGHPVALHHALHSFGHLHAAYPAHQQLLQHAAVTPTAGQMALGSAAVDRLSPPAMAAMAPHSPEHNGNDDVTSLTGNNNNNNSKLLNHNNNSDSNGSSQNMALGRGEVSNGCGAVSGNAKATTSNGFTSFSISSILSRSEPSKKSGGSHSVPTLITPIPQLPQPGTGGPQDAAMISRLGFISQWGALAGRYAALCPPGWPWAPQRLPFHSPTHDSSSTNTTENPSSPTSLSPNHIGNNNSSSNTHGNGGNNKSPSPHGYSHSQQQHSHLTHPHQPSTPTSSGGGSNGHPLLSHHSSHSNSSYLLPSSSNESDDDGEEIIEEDDGNDGPSDGSSPQGGDGNQTKRKKKTRTVFSRAQVFQLESTFDMKRYLSSSERAGLAASLRLTETQVKIWFQNRRNKWKRQLAAELEAANMANMAHAAQRLVRVPVLYHDGSGAGFVPPPPPHHHPMQYYAAAAARNTSPPRPPLSSLV</sequence>
<feature type="DNA-binding region" description="Homeobox" evidence="9">
    <location>
        <begin position="435"/>
        <end position="494"/>
    </location>
</feature>
<evidence type="ECO:0000259" key="12">
    <source>
        <dbReference type="PROSITE" id="PS50071"/>
    </source>
</evidence>
<dbReference type="InterPro" id="IPR020479">
    <property type="entry name" value="HD_metazoa"/>
</dbReference>
<dbReference type="PANTHER" id="PTHR46110">
    <property type="entry name" value="HOMEOBOX PROTEIN HMX"/>
    <property type="match status" value="1"/>
</dbReference>
<feature type="region of interest" description="Disordered" evidence="11">
    <location>
        <begin position="146"/>
        <end position="195"/>
    </location>
</feature>
<proteinExistence type="inferred from homology"/>
<dbReference type="GO" id="GO:0000977">
    <property type="term" value="F:RNA polymerase II transcription regulatory region sequence-specific DNA binding"/>
    <property type="evidence" value="ECO:0007669"/>
    <property type="project" value="TreeGrafter"/>
</dbReference>
<evidence type="ECO:0000256" key="2">
    <source>
        <dbReference type="ARBA" id="ARBA00022473"/>
    </source>
</evidence>
<dbReference type="OrthoDB" id="6159439at2759"/>
<keyword evidence="3" id="KW-0805">Transcription regulation</keyword>
<dbReference type="InterPro" id="IPR017970">
    <property type="entry name" value="Homeobox_CS"/>
</dbReference>
<evidence type="ECO:0000256" key="9">
    <source>
        <dbReference type="PROSITE-ProRule" id="PRU00108"/>
    </source>
</evidence>
<reference evidence="13" key="1">
    <citation type="submission" date="2015-06" db="EMBL/GenBank/DDBJ databases">
        <authorList>
            <person name="Hoefler B.C."/>
            <person name="Straight P.D."/>
        </authorList>
    </citation>
    <scope>NUCLEOTIDE SEQUENCE</scope>
</reference>
<keyword evidence="4 9" id="KW-0238">DNA-binding</keyword>
<evidence type="ECO:0000256" key="10">
    <source>
        <dbReference type="RuleBase" id="RU000682"/>
    </source>
</evidence>
<dbReference type="GO" id="GO:0005634">
    <property type="term" value="C:nucleus"/>
    <property type="evidence" value="ECO:0007669"/>
    <property type="project" value="UniProtKB-SubCell"/>
</dbReference>
<dbReference type="Gene3D" id="1.10.10.60">
    <property type="entry name" value="Homeodomain-like"/>
    <property type="match status" value="1"/>
</dbReference>
<keyword evidence="6" id="KW-0804">Transcription</keyword>
<dbReference type="PROSITE" id="PS50071">
    <property type="entry name" value="HOMEOBOX_2"/>
    <property type="match status" value="1"/>
</dbReference>
<dbReference type="PROSITE" id="PS00027">
    <property type="entry name" value="HOMEOBOX_1"/>
    <property type="match status" value="1"/>
</dbReference>
<evidence type="ECO:0000256" key="5">
    <source>
        <dbReference type="ARBA" id="ARBA00023155"/>
    </source>
</evidence>
<evidence type="ECO:0000256" key="3">
    <source>
        <dbReference type="ARBA" id="ARBA00023015"/>
    </source>
</evidence>
<dbReference type="InterPro" id="IPR009057">
    <property type="entry name" value="Homeodomain-like_sf"/>
</dbReference>
<keyword evidence="5 9" id="KW-0371">Homeobox</keyword>
<feature type="domain" description="Homeobox" evidence="12">
    <location>
        <begin position="433"/>
        <end position="493"/>
    </location>
</feature>
<dbReference type="PANTHER" id="PTHR46110:SF3">
    <property type="entry name" value="HOMEOBOX PROTEIN HMX"/>
    <property type="match status" value="1"/>
</dbReference>
<feature type="compositionally biased region" description="Low complexity" evidence="11">
    <location>
        <begin position="377"/>
        <end position="399"/>
    </location>
</feature>
<feature type="compositionally biased region" description="Low complexity" evidence="11">
    <location>
        <begin position="305"/>
        <end position="370"/>
    </location>
</feature>
<evidence type="ECO:0000256" key="6">
    <source>
        <dbReference type="ARBA" id="ARBA00023163"/>
    </source>
</evidence>
<evidence type="ECO:0000256" key="7">
    <source>
        <dbReference type="ARBA" id="ARBA00023242"/>
    </source>
</evidence>
<dbReference type="SMART" id="SM00389">
    <property type="entry name" value="HOX"/>
    <property type="match status" value="1"/>
</dbReference>
<feature type="region of interest" description="Disordered" evidence="11">
    <location>
        <begin position="295"/>
        <end position="440"/>
    </location>
</feature>
<dbReference type="CDD" id="cd00086">
    <property type="entry name" value="homeodomain"/>
    <property type="match status" value="1"/>
</dbReference>
<feature type="compositionally biased region" description="Low complexity" evidence="11">
    <location>
        <begin position="167"/>
        <end position="190"/>
    </location>
</feature>
<comment type="subcellular location">
    <subcellularLocation>
        <location evidence="1 9 10">Nucleus</location>
    </subcellularLocation>
</comment>
<dbReference type="SUPFAM" id="SSF46689">
    <property type="entry name" value="Homeodomain-like"/>
    <property type="match status" value="1"/>
</dbReference>
<feature type="region of interest" description="Disordered" evidence="11">
    <location>
        <begin position="1"/>
        <end position="64"/>
    </location>
</feature>